<dbReference type="GO" id="GO:0043952">
    <property type="term" value="P:protein transport by the Sec complex"/>
    <property type="evidence" value="ECO:0007669"/>
    <property type="project" value="UniProtKB-UniRule"/>
</dbReference>
<evidence type="ECO:0000256" key="1">
    <source>
        <dbReference type="ARBA" id="ARBA00004141"/>
    </source>
</evidence>
<feature type="transmembrane region" description="Helical" evidence="10">
    <location>
        <begin position="261"/>
        <end position="282"/>
    </location>
</feature>
<feature type="transmembrane region" description="Helical" evidence="10">
    <location>
        <begin position="152"/>
        <end position="172"/>
    </location>
</feature>
<keyword evidence="6 10" id="KW-1133">Transmembrane helix</keyword>
<evidence type="ECO:0000256" key="2">
    <source>
        <dbReference type="ARBA" id="ARBA00005751"/>
    </source>
</evidence>
<organism evidence="12 13">
    <name type="scientific">Candidatus Faeciplasma pullistercoris</name>
    <dbReference type="NCBI Taxonomy" id="2840800"/>
    <lineage>
        <taxon>Bacteria</taxon>
        <taxon>Bacillati</taxon>
        <taxon>Bacillota</taxon>
        <taxon>Clostridia</taxon>
        <taxon>Eubacteriales</taxon>
        <taxon>Oscillospiraceae</taxon>
        <taxon>Oscillospiraceae incertae sedis</taxon>
        <taxon>Candidatus Faeciplasma</taxon>
    </lineage>
</organism>
<evidence type="ECO:0000256" key="7">
    <source>
        <dbReference type="ARBA" id="ARBA00023010"/>
    </source>
</evidence>
<keyword evidence="7 10" id="KW-0811">Translocation</keyword>
<comment type="subcellular location">
    <subcellularLocation>
        <location evidence="10">Cell membrane</location>
        <topology evidence="10">Multi-pass membrane protein</topology>
    </subcellularLocation>
    <subcellularLocation>
        <location evidence="1">Membrane</location>
        <topology evidence="1">Multi-pass membrane protein</topology>
    </subcellularLocation>
</comment>
<keyword evidence="5 10" id="KW-0653">Protein transport</keyword>
<dbReference type="PIRSF" id="PIRSF004557">
    <property type="entry name" value="SecY"/>
    <property type="match status" value="1"/>
</dbReference>
<reference evidence="12" key="1">
    <citation type="submission" date="2020-10" db="EMBL/GenBank/DDBJ databases">
        <authorList>
            <person name="Gilroy R."/>
        </authorList>
    </citation>
    <scope>NUCLEOTIDE SEQUENCE</scope>
    <source>
        <strain evidence="12">CHK33-4379</strain>
    </source>
</reference>
<dbReference type="InterPro" id="IPR026593">
    <property type="entry name" value="SecY"/>
</dbReference>
<dbReference type="PRINTS" id="PR00303">
    <property type="entry name" value="SECYTRNLCASE"/>
</dbReference>
<dbReference type="EMBL" id="DVLL01000003">
    <property type="protein sequence ID" value="HIT58227.1"/>
    <property type="molecule type" value="Genomic_DNA"/>
</dbReference>
<comment type="function">
    <text evidence="10">The central subunit of the protein translocation channel SecYEG. Consists of two halves formed by TMs 1-5 and 6-10. These two domains form a lateral gate at the front which open onto the bilayer between TMs 2 and 7, and are clamped together by SecE at the back. The channel is closed by both a pore ring composed of hydrophobic SecY resides and a short helix (helix 2A) on the extracellular side of the membrane which forms a plug. The plug probably moves laterally to allow the channel to open. The ring and the pore may move independently.</text>
</comment>
<comment type="subunit">
    <text evidence="10">Component of the Sec protein translocase complex. Heterotrimer consisting of SecY, SecE and SecG subunits. The heterotrimers can form oligomers, although 1 heterotrimer is thought to be able to translocate proteins. Interacts with the ribosome. Interacts with SecDF, and other proteins may be involved. Interacts with SecA.</text>
</comment>
<keyword evidence="3 10" id="KW-0813">Transport</keyword>
<feature type="transmembrane region" description="Helical" evidence="10">
    <location>
        <begin position="18"/>
        <end position="36"/>
    </location>
</feature>
<keyword evidence="10" id="KW-1003">Cell membrane</keyword>
<keyword evidence="4 10" id="KW-0812">Transmembrane</keyword>
<feature type="transmembrane region" description="Helical" evidence="10">
    <location>
        <begin position="369"/>
        <end position="390"/>
    </location>
</feature>
<dbReference type="GO" id="GO:0005886">
    <property type="term" value="C:plasma membrane"/>
    <property type="evidence" value="ECO:0007669"/>
    <property type="project" value="UniProtKB-SubCell"/>
</dbReference>
<dbReference type="PANTHER" id="PTHR10906">
    <property type="entry name" value="SECY/SEC61-ALPHA FAMILY MEMBER"/>
    <property type="match status" value="1"/>
</dbReference>
<feature type="transmembrane region" description="Helical" evidence="10">
    <location>
        <begin position="396"/>
        <end position="414"/>
    </location>
</feature>
<dbReference type="InterPro" id="IPR023201">
    <property type="entry name" value="SecY_dom_sf"/>
</dbReference>
<proteinExistence type="inferred from homology"/>
<evidence type="ECO:0000256" key="6">
    <source>
        <dbReference type="ARBA" id="ARBA00022989"/>
    </source>
</evidence>
<evidence type="ECO:0000313" key="13">
    <source>
        <dbReference type="Proteomes" id="UP000824136"/>
    </source>
</evidence>
<evidence type="ECO:0000256" key="10">
    <source>
        <dbReference type="HAMAP-Rule" id="MF_01465"/>
    </source>
</evidence>
<evidence type="ECO:0000256" key="8">
    <source>
        <dbReference type="ARBA" id="ARBA00023136"/>
    </source>
</evidence>
<comment type="similarity">
    <text evidence="2 10 11">Belongs to the SecY/SEC61-alpha family.</text>
</comment>
<dbReference type="HAMAP" id="MF_01465">
    <property type="entry name" value="SecY"/>
    <property type="match status" value="1"/>
</dbReference>
<dbReference type="InterPro" id="IPR002208">
    <property type="entry name" value="SecY/SEC61-alpha"/>
</dbReference>
<dbReference type="Proteomes" id="UP000824136">
    <property type="component" value="Unassembled WGS sequence"/>
</dbReference>
<dbReference type="NCBIfam" id="TIGR00967">
    <property type="entry name" value="3a0501s007"/>
    <property type="match status" value="1"/>
</dbReference>
<dbReference type="SUPFAM" id="SSF103491">
    <property type="entry name" value="Preprotein translocase SecY subunit"/>
    <property type="match status" value="1"/>
</dbReference>
<feature type="transmembrane region" description="Helical" evidence="10">
    <location>
        <begin position="184"/>
        <end position="204"/>
    </location>
</feature>
<gene>
    <name evidence="10 12" type="primary">secY</name>
    <name evidence="12" type="ORF">IAC39_00650</name>
</gene>
<evidence type="ECO:0000313" key="12">
    <source>
        <dbReference type="EMBL" id="HIT58227.1"/>
    </source>
</evidence>
<evidence type="ECO:0000256" key="11">
    <source>
        <dbReference type="RuleBase" id="RU004349"/>
    </source>
</evidence>
<evidence type="ECO:0000256" key="9">
    <source>
        <dbReference type="ARBA" id="ARBA00039733"/>
    </source>
</evidence>
<accession>A0A9D1GSP9</accession>
<sequence>MFETLRNAWKVKDLRHKILYTLLIIVIYRLGGYIPVPFLDATAIQEMISGSNNIFSYLNTLSGGTFGRATILCLSISPYINAQIIIQLLTFAIPALERLAKEGDAGKRKLSQITKYSTLGIAIIQSWGYYIALRNQGALTYTTGFSKVLAEIVIIACFTAGAMLVIWLGSLIDKKGIGNGISMLLFAGIIADIPTSFGTAFSYLAGTGEALQIALIPIIVIIFVLMIAFIIFMDNAERRLPIQYAKRVVGRKMYGGQSTYLPIKIAMAGVLPIIFAMSFMSIPQTIEMFTGEPEAGTFWYGFFRVFSYTHPVYATLYFILIILFSYFYVSMQYNPVEIANNLRQNNGGIPGIRPGAPTAEYITRVLSKLILVGALFLGVIAIFPIFFAQITGVGNLALGGTSILIVVNVALETVRQLESQMMMRHHKGFLE</sequence>
<dbReference type="FunFam" id="1.10.3370.10:FF:000001">
    <property type="entry name" value="Preprotein translocase subunit SecY"/>
    <property type="match status" value="1"/>
</dbReference>
<dbReference type="GO" id="GO:0065002">
    <property type="term" value="P:intracellular protein transmembrane transport"/>
    <property type="evidence" value="ECO:0007669"/>
    <property type="project" value="UniProtKB-UniRule"/>
</dbReference>
<dbReference type="InterPro" id="IPR030659">
    <property type="entry name" value="SecY_CS"/>
</dbReference>
<feature type="transmembrane region" description="Helical" evidence="10">
    <location>
        <begin position="312"/>
        <end position="329"/>
    </location>
</feature>
<dbReference type="Gene3D" id="1.10.3370.10">
    <property type="entry name" value="SecY subunit domain"/>
    <property type="match status" value="1"/>
</dbReference>
<feature type="transmembrane region" description="Helical" evidence="10">
    <location>
        <begin position="210"/>
        <end position="232"/>
    </location>
</feature>
<evidence type="ECO:0000256" key="3">
    <source>
        <dbReference type="ARBA" id="ARBA00022448"/>
    </source>
</evidence>
<name>A0A9D1GSP9_9FIRM</name>
<dbReference type="PROSITE" id="PS00755">
    <property type="entry name" value="SECY_1"/>
    <property type="match status" value="1"/>
</dbReference>
<dbReference type="GO" id="GO:0006605">
    <property type="term" value="P:protein targeting"/>
    <property type="evidence" value="ECO:0007669"/>
    <property type="project" value="UniProtKB-UniRule"/>
</dbReference>
<keyword evidence="8 10" id="KW-0472">Membrane</keyword>
<protein>
    <recommendedName>
        <fullName evidence="9 10">Protein translocase subunit SecY</fullName>
    </recommendedName>
</protein>
<dbReference type="Pfam" id="PF00344">
    <property type="entry name" value="SecY"/>
    <property type="match status" value="1"/>
</dbReference>
<evidence type="ECO:0000256" key="5">
    <source>
        <dbReference type="ARBA" id="ARBA00022927"/>
    </source>
</evidence>
<evidence type="ECO:0000256" key="4">
    <source>
        <dbReference type="ARBA" id="ARBA00022692"/>
    </source>
</evidence>
<feature type="transmembrane region" description="Helical" evidence="10">
    <location>
        <begin position="113"/>
        <end position="132"/>
    </location>
</feature>
<dbReference type="AlphaFoldDB" id="A0A9D1GSP9"/>
<comment type="caution">
    <text evidence="10">Lacks conserved residue(s) required for the propagation of feature annotation.</text>
</comment>
<comment type="caution">
    <text evidence="12">The sequence shown here is derived from an EMBL/GenBank/DDBJ whole genome shotgun (WGS) entry which is preliminary data.</text>
</comment>
<reference evidence="12" key="2">
    <citation type="journal article" date="2021" name="PeerJ">
        <title>Extensive microbial diversity within the chicken gut microbiome revealed by metagenomics and culture.</title>
        <authorList>
            <person name="Gilroy R."/>
            <person name="Ravi A."/>
            <person name="Getino M."/>
            <person name="Pursley I."/>
            <person name="Horton D.L."/>
            <person name="Alikhan N.F."/>
            <person name="Baker D."/>
            <person name="Gharbi K."/>
            <person name="Hall N."/>
            <person name="Watson M."/>
            <person name="Adriaenssens E.M."/>
            <person name="Foster-Nyarko E."/>
            <person name="Jarju S."/>
            <person name="Secka A."/>
            <person name="Antonio M."/>
            <person name="Oren A."/>
            <person name="Chaudhuri R.R."/>
            <person name="La Ragione R."/>
            <person name="Hildebrand F."/>
            <person name="Pallen M.J."/>
        </authorList>
    </citation>
    <scope>NUCLEOTIDE SEQUENCE</scope>
    <source>
        <strain evidence="12">CHK33-4379</strain>
    </source>
</reference>